<accession>A0ABP5W731</accession>
<dbReference type="PROSITE" id="PS50109">
    <property type="entry name" value="HIS_KIN"/>
    <property type="match status" value="1"/>
</dbReference>
<evidence type="ECO:0000256" key="7">
    <source>
        <dbReference type="ARBA" id="ARBA00022989"/>
    </source>
</evidence>
<dbReference type="PANTHER" id="PTHR45436">
    <property type="entry name" value="SENSOR HISTIDINE KINASE YKOH"/>
    <property type="match status" value="1"/>
</dbReference>
<keyword evidence="6" id="KW-0418">Kinase</keyword>
<gene>
    <name evidence="10" type="ORF">GCM10010191_32810</name>
</gene>
<feature type="region of interest" description="Disordered" evidence="8">
    <location>
        <begin position="662"/>
        <end position="681"/>
    </location>
</feature>
<dbReference type="EMBL" id="BAAARW010000012">
    <property type="protein sequence ID" value="GAA2419222.1"/>
    <property type="molecule type" value="Genomic_DNA"/>
</dbReference>
<evidence type="ECO:0000256" key="1">
    <source>
        <dbReference type="ARBA" id="ARBA00000085"/>
    </source>
</evidence>
<dbReference type="SMART" id="SM00387">
    <property type="entry name" value="HATPase_c"/>
    <property type="match status" value="1"/>
</dbReference>
<reference evidence="11" key="1">
    <citation type="journal article" date="2019" name="Int. J. Syst. Evol. Microbiol.">
        <title>The Global Catalogue of Microorganisms (GCM) 10K type strain sequencing project: providing services to taxonomists for standard genome sequencing and annotation.</title>
        <authorList>
            <consortium name="The Broad Institute Genomics Platform"/>
            <consortium name="The Broad Institute Genome Sequencing Center for Infectious Disease"/>
            <person name="Wu L."/>
            <person name="Ma J."/>
        </authorList>
    </citation>
    <scope>NUCLEOTIDE SEQUENCE [LARGE SCALE GENOMIC DNA]</scope>
    <source>
        <strain evidence="11">JCM 3325</strain>
    </source>
</reference>
<evidence type="ECO:0000259" key="9">
    <source>
        <dbReference type="PROSITE" id="PS50109"/>
    </source>
</evidence>
<dbReference type="Pfam" id="PF08376">
    <property type="entry name" value="NIT"/>
    <property type="match status" value="1"/>
</dbReference>
<name>A0ABP5W731_9ACTN</name>
<keyword evidence="5" id="KW-0812">Transmembrane</keyword>
<evidence type="ECO:0000256" key="3">
    <source>
        <dbReference type="ARBA" id="ARBA00022553"/>
    </source>
</evidence>
<keyword evidence="7" id="KW-0472">Membrane</keyword>
<dbReference type="EC" id="2.7.13.3" evidence="2"/>
<evidence type="ECO:0000256" key="6">
    <source>
        <dbReference type="ARBA" id="ARBA00022777"/>
    </source>
</evidence>
<protein>
    <recommendedName>
        <fullName evidence="2">histidine kinase</fullName>
        <ecNumber evidence="2">2.7.13.3</ecNumber>
    </recommendedName>
</protein>
<proteinExistence type="predicted"/>
<evidence type="ECO:0000256" key="8">
    <source>
        <dbReference type="SAM" id="MobiDB-lite"/>
    </source>
</evidence>
<dbReference type="Proteomes" id="UP001501231">
    <property type="component" value="Unassembled WGS sequence"/>
</dbReference>
<evidence type="ECO:0000256" key="4">
    <source>
        <dbReference type="ARBA" id="ARBA00022679"/>
    </source>
</evidence>
<comment type="catalytic activity">
    <reaction evidence="1">
        <text>ATP + protein L-histidine = ADP + protein N-phospho-L-histidine.</text>
        <dbReference type="EC" id="2.7.13.3"/>
    </reaction>
</comment>
<keyword evidence="11" id="KW-1185">Reference proteome</keyword>
<dbReference type="InterPro" id="IPR050428">
    <property type="entry name" value="TCS_sensor_his_kinase"/>
</dbReference>
<dbReference type="SUPFAM" id="SSF55874">
    <property type="entry name" value="ATPase domain of HSP90 chaperone/DNA topoisomerase II/histidine kinase"/>
    <property type="match status" value="1"/>
</dbReference>
<evidence type="ECO:0000313" key="11">
    <source>
        <dbReference type="Proteomes" id="UP001501231"/>
    </source>
</evidence>
<feature type="domain" description="Histidine kinase" evidence="9">
    <location>
        <begin position="518"/>
        <end position="623"/>
    </location>
</feature>
<dbReference type="InterPro" id="IPR005467">
    <property type="entry name" value="His_kinase_dom"/>
</dbReference>
<evidence type="ECO:0000256" key="2">
    <source>
        <dbReference type="ARBA" id="ARBA00012438"/>
    </source>
</evidence>
<dbReference type="Pfam" id="PF02518">
    <property type="entry name" value="HATPase_c"/>
    <property type="match status" value="1"/>
</dbReference>
<evidence type="ECO:0000313" key="10">
    <source>
        <dbReference type="EMBL" id="GAA2419222.1"/>
    </source>
</evidence>
<dbReference type="PANTHER" id="PTHR45436:SF5">
    <property type="entry name" value="SENSOR HISTIDINE KINASE TRCS"/>
    <property type="match status" value="1"/>
</dbReference>
<feature type="region of interest" description="Disordered" evidence="8">
    <location>
        <begin position="691"/>
        <end position="836"/>
    </location>
</feature>
<organism evidence="10 11">
    <name type="scientific">Actinomadura vinacea</name>
    <dbReference type="NCBI Taxonomy" id="115336"/>
    <lineage>
        <taxon>Bacteria</taxon>
        <taxon>Bacillati</taxon>
        <taxon>Actinomycetota</taxon>
        <taxon>Actinomycetes</taxon>
        <taxon>Streptosporangiales</taxon>
        <taxon>Thermomonosporaceae</taxon>
        <taxon>Actinomadura</taxon>
    </lineage>
</organism>
<dbReference type="Gene3D" id="3.30.565.10">
    <property type="entry name" value="Histidine kinase-like ATPase, C-terminal domain"/>
    <property type="match status" value="1"/>
</dbReference>
<dbReference type="InterPro" id="IPR003594">
    <property type="entry name" value="HATPase_dom"/>
</dbReference>
<dbReference type="InterPro" id="IPR013587">
    <property type="entry name" value="Nitrate/nitrite_sensing"/>
</dbReference>
<evidence type="ECO:0000256" key="5">
    <source>
        <dbReference type="ARBA" id="ARBA00022692"/>
    </source>
</evidence>
<feature type="region of interest" description="Disordered" evidence="8">
    <location>
        <begin position="635"/>
        <end position="655"/>
    </location>
</feature>
<keyword evidence="4" id="KW-0808">Transferase</keyword>
<sequence>MLLFLVPVLSLIALWAVAASLTLGDTLDHRASERSAGRLRAAVQDAVFALGTERHATAAFLGAPAGAARDEVDAARGRTDAVARTFRARANEELDDLGGSQERAAVALREALRELDRLPATRSAADSRNLEPVTAIESLSAPVEAMYAFTEHRAAAGDGRLRHWSTGLVAGSRAMDLMTRQSALVAAAAAGDGKLTGPEHRRFVETVAGQRRLWADQRAHMPAAVHARVLAPLFTSPAYTEFRALEERVAGAAADEAEVDARRWSATVQPLLGSLNSAHLQAARMLGQEQDARGDALLLRLSLAGGLGLLAVVGSVLVAFRSGRGLARELAGLRTTAEPAGRPPESLSRLARGEKVELEPAAPVPPLARTTEIRQIATAVGALRRTATEAAAGRAEMRAGVDRVFLNIARRNQSLLHRQLAMLEEIRAGRYGDGHGDGDDDGEGAAELRRLGDLTTRMRRHAESLIILSGAASGRGRRGPVPMADVLGEAVAEIEERDRVAVLTRTRDGLAGGAAADVVHLLAELLENAAAYSPPSTEIRLLAERVGSGFAVEVEDRGLGLGDAELDELNGRLAAPPEFDLGDTDRLGLFVVARLAARHGVRVSLRPSPYGGTTAIVLLPRELIVPAERMPRAALTGPADADDRPEPMDPMDPIPSVERMDVAEEEAPPEPASAPGPVLRTGPALVRRTVQRNDQDAPEPGVSGAKAASAGNPWFDDVADPAFQAADGDVAPREGRPPPSPEVDARAGANGAGGTNGRGPSPGPADTHAGLPRRRRQESLAPQLRRKDGTPPPPAAEQGPAGVIVRSPEEARSMMASIQQGWRRARASDPGDEEAR</sequence>
<dbReference type="InterPro" id="IPR036890">
    <property type="entry name" value="HATPase_C_sf"/>
</dbReference>
<keyword evidence="7" id="KW-1133">Transmembrane helix</keyword>
<keyword evidence="3" id="KW-0597">Phosphoprotein</keyword>
<comment type="caution">
    <text evidence="10">The sequence shown here is derived from an EMBL/GenBank/DDBJ whole genome shotgun (WGS) entry which is preliminary data.</text>
</comment>
<feature type="compositionally biased region" description="Basic and acidic residues" evidence="8">
    <location>
        <begin position="826"/>
        <end position="836"/>
    </location>
</feature>